<dbReference type="InterPro" id="IPR048279">
    <property type="entry name" value="MdtK-like"/>
</dbReference>
<dbReference type="GO" id="GO:0046677">
    <property type="term" value="P:response to antibiotic"/>
    <property type="evidence" value="ECO:0007669"/>
    <property type="project" value="UniProtKB-KW"/>
</dbReference>
<evidence type="ECO:0000256" key="5">
    <source>
        <dbReference type="ARBA" id="ARBA00022475"/>
    </source>
</evidence>
<gene>
    <name evidence="11" type="ORF">CP523_12900</name>
</gene>
<dbReference type="OrthoDB" id="9811110at2"/>
<keyword evidence="7 10" id="KW-1133">Transmembrane helix</keyword>
<proteinExistence type="inferred from homology"/>
<name>A0A9N7JM56_CLOSE</name>
<protein>
    <recommendedName>
        <fullName evidence="3">Multidrug export protein MepA</fullName>
    </recommendedName>
</protein>
<feature type="transmembrane region" description="Helical" evidence="10">
    <location>
        <begin position="20"/>
        <end position="43"/>
    </location>
</feature>
<comment type="subcellular location">
    <subcellularLocation>
        <location evidence="1">Cell membrane</location>
        <topology evidence="1">Multi-pass membrane protein</topology>
    </subcellularLocation>
</comment>
<dbReference type="Proteomes" id="UP000280586">
    <property type="component" value="Chromosome"/>
</dbReference>
<dbReference type="GO" id="GO:0042910">
    <property type="term" value="F:xenobiotic transmembrane transporter activity"/>
    <property type="evidence" value="ECO:0007669"/>
    <property type="project" value="InterPro"/>
</dbReference>
<dbReference type="NCBIfam" id="TIGR00797">
    <property type="entry name" value="matE"/>
    <property type="match status" value="1"/>
</dbReference>
<dbReference type="InterPro" id="IPR045070">
    <property type="entry name" value="MATE_MepA-like"/>
</dbReference>
<evidence type="ECO:0000313" key="11">
    <source>
        <dbReference type="EMBL" id="AYE35248.1"/>
    </source>
</evidence>
<reference evidence="11 12" key="1">
    <citation type="submission" date="2017-09" db="EMBL/GenBank/DDBJ databases">
        <authorList>
            <person name="Thomas P."/>
            <person name="Seyboldt C."/>
        </authorList>
    </citation>
    <scope>NUCLEOTIDE SEQUENCE [LARGE SCALE GENOMIC DNA]</scope>
    <source>
        <strain evidence="11 12">DSM 7534</strain>
    </source>
</reference>
<evidence type="ECO:0000256" key="10">
    <source>
        <dbReference type="SAM" id="Phobius"/>
    </source>
</evidence>
<feature type="transmembrane region" description="Helical" evidence="10">
    <location>
        <begin position="327"/>
        <end position="352"/>
    </location>
</feature>
<keyword evidence="5" id="KW-1003">Cell membrane</keyword>
<feature type="transmembrane region" description="Helical" evidence="10">
    <location>
        <begin position="63"/>
        <end position="82"/>
    </location>
</feature>
<dbReference type="GO" id="GO:0005886">
    <property type="term" value="C:plasma membrane"/>
    <property type="evidence" value="ECO:0007669"/>
    <property type="project" value="UniProtKB-SubCell"/>
</dbReference>
<feature type="transmembrane region" description="Helical" evidence="10">
    <location>
        <begin position="202"/>
        <end position="225"/>
    </location>
</feature>
<evidence type="ECO:0000256" key="3">
    <source>
        <dbReference type="ARBA" id="ARBA00022106"/>
    </source>
</evidence>
<dbReference type="CDD" id="cd13143">
    <property type="entry name" value="MATE_MepA_like"/>
    <property type="match status" value="1"/>
</dbReference>
<feature type="transmembrane region" description="Helical" evidence="10">
    <location>
        <begin position="144"/>
        <end position="165"/>
    </location>
</feature>
<dbReference type="KEGG" id="csep:CP523_12900"/>
<keyword evidence="8 10" id="KW-0472">Membrane</keyword>
<dbReference type="InterPro" id="IPR051327">
    <property type="entry name" value="MATE_MepA_subfamily"/>
</dbReference>
<evidence type="ECO:0000256" key="8">
    <source>
        <dbReference type="ARBA" id="ARBA00023136"/>
    </source>
</evidence>
<evidence type="ECO:0000256" key="6">
    <source>
        <dbReference type="ARBA" id="ARBA00022692"/>
    </source>
</evidence>
<dbReference type="AlphaFoldDB" id="A0A9N7JM56"/>
<evidence type="ECO:0000256" key="1">
    <source>
        <dbReference type="ARBA" id="ARBA00004651"/>
    </source>
</evidence>
<accession>A0A9N7JM56</accession>
<dbReference type="GO" id="GO:0015297">
    <property type="term" value="F:antiporter activity"/>
    <property type="evidence" value="ECO:0007669"/>
    <property type="project" value="InterPro"/>
</dbReference>
<keyword evidence="9" id="KW-0046">Antibiotic resistance</keyword>
<dbReference type="Pfam" id="PF01554">
    <property type="entry name" value="MatE"/>
    <property type="match status" value="2"/>
</dbReference>
<feature type="transmembrane region" description="Helical" evidence="10">
    <location>
        <begin position="103"/>
        <end position="124"/>
    </location>
</feature>
<feature type="transmembrane region" description="Helical" evidence="10">
    <location>
        <begin position="177"/>
        <end position="196"/>
    </location>
</feature>
<dbReference type="EMBL" id="CP023671">
    <property type="protein sequence ID" value="AYE35248.1"/>
    <property type="molecule type" value="Genomic_DNA"/>
</dbReference>
<evidence type="ECO:0000256" key="2">
    <source>
        <dbReference type="ARBA" id="ARBA00008417"/>
    </source>
</evidence>
<sequence>MIRRKKMNEKRLNTLANEKVSKAIFKMSIPMVMGMMVQVLYNLVDTYFIGRLNDTNQLAAANISFPIFIVFMALAGVMGIGASSYISRALGKNEKGEADKTATIALVLCLGLGLIITILGLIFIKSIVIVLGSSNETFIYTYRYVAIMLIGGVFIMGNFALGQLLRAEGGAMQSMMGLLIGTVANIVLDPIFIFTFNMQITGAALATIVGNFLGFAYYAYVFLSNKTVTKINFKLFSFDKKIIGEILKIGLPASLNQMLMSVAITVSNNIAVYYGAVVVAGMGVASKIMTIGTFIFMGFSSGCQPLVGYNYGAKNVERVKEVIKKGIIITSTIGVVLAIIFGVFANNLINIFINDGEVVKYGTIILRALILSLPFVGAQMVSTTSVQSMGKALPALILSISRQGILYIPLILILNLVGGFTGFIYAQPITDLIMLILCIIVLLIILNRDAIMLVREKEIIK</sequence>
<feature type="transmembrane region" description="Helical" evidence="10">
    <location>
        <begin position="432"/>
        <end position="451"/>
    </location>
</feature>
<keyword evidence="4" id="KW-0813">Transport</keyword>
<dbReference type="InterPro" id="IPR002528">
    <property type="entry name" value="MATE_fam"/>
</dbReference>
<dbReference type="PANTHER" id="PTHR43823">
    <property type="entry name" value="SPORULATION PROTEIN YKVU"/>
    <property type="match status" value="1"/>
</dbReference>
<evidence type="ECO:0000256" key="7">
    <source>
        <dbReference type="ARBA" id="ARBA00022989"/>
    </source>
</evidence>
<dbReference type="PIRSF" id="PIRSF006603">
    <property type="entry name" value="DinF"/>
    <property type="match status" value="1"/>
</dbReference>
<evidence type="ECO:0000256" key="4">
    <source>
        <dbReference type="ARBA" id="ARBA00022448"/>
    </source>
</evidence>
<comment type="similarity">
    <text evidence="2">Belongs to the multi antimicrobial extrusion (MATE) (TC 2.A.66.1) family. MepA subfamily.</text>
</comment>
<evidence type="ECO:0000256" key="9">
    <source>
        <dbReference type="ARBA" id="ARBA00023251"/>
    </source>
</evidence>
<organism evidence="11 12">
    <name type="scientific">Clostridium septicum</name>
    <dbReference type="NCBI Taxonomy" id="1504"/>
    <lineage>
        <taxon>Bacteria</taxon>
        <taxon>Bacillati</taxon>
        <taxon>Bacillota</taxon>
        <taxon>Clostridia</taxon>
        <taxon>Eubacteriales</taxon>
        <taxon>Clostridiaceae</taxon>
        <taxon>Clostridium</taxon>
    </lineage>
</organism>
<keyword evidence="6 10" id="KW-0812">Transmembrane</keyword>
<dbReference type="PANTHER" id="PTHR43823:SF3">
    <property type="entry name" value="MULTIDRUG EXPORT PROTEIN MEPA"/>
    <property type="match status" value="1"/>
</dbReference>
<evidence type="ECO:0000313" key="12">
    <source>
        <dbReference type="Proteomes" id="UP000280586"/>
    </source>
</evidence>
<feature type="transmembrane region" description="Helical" evidence="10">
    <location>
        <begin position="364"/>
        <end position="383"/>
    </location>
</feature>